<dbReference type="SUPFAM" id="SSF46626">
    <property type="entry name" value="Cytochrome c"/>
    <property type="match status" value="2"/>
</dbReference>
<dbReference type="Gene3D" id="1.10.760.10">
    <property type="entry name" value="Cytochrome c-like domain"/>
    <property type="match status" value="3"/>
</dbReference>
<dbReference type="PANTHER" id="PTHR33751:SF1">
    <property type="entry name" value="CBB3-TYPE CYTOCHROME C OXIDASE SUBUNIT FIXP"/>
    <property type="match status" value="1"/>
</dbReference>
<dbReference type="EMBL" id="UINC01047489">
    <property type="protein sequence ID" value="SVB56822.1"/>
    <property type="molecule type" value="Genomic_DNA"/>
</dbReference>
<dbReference type="InterPro" id="IPR036909">
    <property type="entry name" value="Cyt_c-like_dom_sf"/>
</dbReference>
<evidence type="ECO:0000256" key="3">
    <source>
        <dbReference type="ARBA" id="ARBA00023004"/>
    </source>
</evidence>
<evidence type="ECO:0000256" key="1">
    <source>
        <dbReference type="ARBA" id="ARBA00022617"/>
    </source>
</evidence>
<feature type="domain" description="Cytochrome c" evidence="4">
    <location>
        <begin position="252"/>
        <end position="425"/>
    </location>
</feature>
<keyword evidence="3" id="KW-0408">Iron</keyword>
<evidence type="ECO:0000256" key="2">
    <source>
        <dbReference type="ARBA" id="ARBA00022723"/>
    </source>
</evidence>
<proteinExistence type="predicted"/>
<accession>A0A382F2G2</accession>
<dbReference type="InterPro" id="IPR009056">
    <property type="entry name" value="Cyt_c-like_dom"/>
</dbReference>
<dbReference type="PANTHER" id="PTHR33751">
    <property type="entry name" value="CBB3-TYPE CYTOCHROME C OXIDASE SUBUNIT FIXP"/>
    <property type="match status" value="1"/>
</dbReference>
<evidence type="ECO:0000313" key="5">
    <source>
        <dbReference type="EMBL" id="SVB56822.1"/>
    </source>
</evidence>
<keyword evidence="1" id="KW-0349">Heme</keyword>
<gene>
    <name evidence="5" type="ORF">METZ01_LOCUS209676</name>
</gene>
<reference evidence="5" key="1">
    <citation type="submission" date="2018-05" db="EMBL/GenBank/DDBJ databases">
        <authorList>
            <person name="Lanie J.A."/>
            <person name="Ng W.-L."/>
            <person name="Kazmierczak K.M."/>
            <person name="Andrzejewski T.M."/>
            <person name="Davidsen T.M."/>
            <person name="Wayne K.J."/>
            <person name="Tettelin H."/>
            <person name="Glass J.I."/>
            <person name="Rusch D."/>
            <person name="Podicherti R."/>
            <person name="Tsui H.-C.T."/>
            <person name="Winkler M.E."/>
        </authorList>
    </citation>
    <scope>NUCLEOTIDE SEQUENCE</scope>
</reference>
<dbReference type="SUPFAM" id="SSF48695">
    <property type="entry name" value="Multiheme cytochromes"/>
    <property type="match status" value="1"/>
</dbReference>
<evidence type="ECO:0000259" key="4">
    <source>
        <dbReference type="PROSITE" id="PS51007"/>
    </source>
</evidence>
<dbReference type="GO" id="GO:0009055">
    <property type="term" value="F:electron transfer activity"/>
    <property type="evidence" value="ECO:0007669"/>
    <property type="project" value="InterPro"/>
</dbReference>
<name>A0A382F2G2_9ZZZZ</name>
<feature type="non-terminal residue" evidence="5">
    <location>
        <position position="494"/>
    </location>
</feature>
<dbReference type="PROSITE" id="PS51007">
    <property type="entry name" value="CYTC"/>
    <property type="match status" value="3"/>
</dbReference>
<dbReference type="GO" id="GO:0020037">
    <property type="term" value="F:heme binding"/>
    <property type="evidence" value="ECO:0007669"/>
    <property type="project" value="InterPro"/>
</dbReference>
<dbReference type="AlphaFoldDB" id="A0A382F2G2"/>
<protein>
    <recommendedName>
        <fullName evidence="4">Cytochrome c domain-containing protein</fullName>
    </recommendedName>
</protein>
<organism evidence="5">
    <name type="scientific">marine metagenome</name>
    <dbReference type="NCBI Taxonomy" id="408172"/>
    <lineage>
        <taxon>unclassified sequences</taxon>
        <taxon>metagenomes</taxon>
        <taxon>ecological metagenomes</taxon>
    </lineage>
</organism>
<dbReference type="InterPro" id="IPR036280">
    <property type="entry name" value="Multihaem_cyt_sf"/>
</dbReference>
<feature type="domain" description="Cytochrome c" evidence="4">
    <location>
        <begin position="165"/>
        <end position="240"/>
    </location>
</feature>
<sequence>MTINAYSSSLAIQIMKLKPTILFFSITGLAVGQAQTSFPLAEVEGQPPGVFAAPVVLGLKHERHGLAEVQQGRLLVGELLCMSCHPGIGVEKKVGPNLLDVGWRVDPSFIKEFILNPMRMDPGTQMPNLLEDFPNAKRDEVADALTHFLVSLSPVEFVSGAVKEEEYAVGKKLFHKIGCVSCHESEQGVNLVHVPLKYGMDSLTAFLFQPRHTRPSGRMPDMNLTRAEARSIAGYLVGLERREGFGLKPVAVKVAAGKKYFEHFNCASCHEVPGIKAEMSLAFGNLRAGKGCLSVEPMGVPHFYLSNEQREVIGKALKGIEKPFSEQARIQQTMAAFNCIACHTRDGAGGVSNTMFTHFGTDEGGLGNPARIPPTLDGVGVKLRPEWLRKVLFDAETVRPYMHTRMPQFGEANLQHLPMLLEKADRLQKVEFREPKRDNRRKYREGGHLLVGDKGLNCVACHNFNGKPSLGLKGLDLLTSFERLQPSWFAHFMR</sequence>
<keyword evidence="2" id="KW-0479">Metal-binding</keyword>
<dbReference type="GO" id="GO:0046872">
    <property type="term" value="F:metal ion binding"/>
    <property type="evidence" value="ECO:0007669"/>
    <property type="project" value="UniProtKB-KW"/>
</dbReference>
<dbReference type="InterPro" id="IPR050597">
    <property type="entry name" value="Cytochrome_c_Oxidase_Subunit"/>
</dbReference>
<feature type="domain" description="Cytochrome c" evidence="4">
    <location>
        <begin position="67"/>
        <end position="153"/>
    </location>
</feature>